<reference evidence="12 13" key="1">
    <citation type="submission" date="2016-04" db="EMBL/GenBank/DDBJ databases">
        <authorList>
            <person name="Evans L.H."/>
            <person name="Alamgir A."/>
            <person name="Owens N."/>
            <person name="Weber N.D."/>
            <person name="Virtaneva K."/>
            <person name="Barbian K."/>
            <person name="Babar A."/>
            <person name="Rosenke K."/>
        </authorList>
    </citation>
    <scope>NUCLEOTIDE SEQUENCE [LARGE SCALE GENOMIC DNA]</scope>
    <source>
        <strain evidence="12 13">LMa1</strain>
    </source>
</reference>
<dbReference type="InterPro" id="IPR050095">
    <property type="entry name" value="ECF_ABC_transporter_ATP-bd"/>
</dbReference>
<evidence type="ECO:0000256" key="6">
    <source>
        <dbReference type="ARBA" id="ARBA00022840"/>
    </source>
</evidence>
<dbReference type="Pfam" id="PF00005">
    <property type="entry name" value="ABC_tran"/>
    <property type="match status" value="1"/>
</dbReference>
<proteinExistence type="inferred from homology"/>
<evidence type="ECO:0000256" key="3">
    <source>
        <dbReference type="ARBA" id="ARBA00022448"/>
    </source>
</evidence>
<feature type="domain" description="ABC transporter" evidence="11">
    <location>
        <begin position="6"/>
        <end position="241"/>
    </location>
</feature>
<comment type="subcellular location">
    <subcellularLocation>
        <location evidence="1 10">Cell membrane</location>
        <topology evidence="1 10">Peripheral membrane protein</topology>
    </subcellularLocation>
</comment>
<gene>
    <name evidence="12" type="ORF">A6M21_14205</name>
</gene>
<dbReference type="InterPro" id="IPR015856">
    <property type="entry name" value="ABC_transpr_CbiO/EcfA_su"/>
</dbReference>
<dbReference type="GO" id="GO:0043190">
    <property type="term" value="C:ATP-binding cassette (ABC) transporter complex"/>
    <property type="evidence" value="ECO:0007669"/>
    <property type="project" value="TreeGrafter"/>
</dbReference>
<dbReference type="InterPro" id="IPR027417">
    <property type="entry name" value="P-loop_NTPase"/>
</dbReference>
<evidence type="ECO:0000256" key="9">
    <source>
        <dbReference type="ARBA" id="ARBA00025157"/>
    </source>
</evidence>
<dbReference type="PANTHER" id="PTHR43553:SF24">
    <property type="entry name" value="ENERGY-COUPLING FACTOR TRANSPORTER ATP-BINDING PROTEIN ECFA1"/>
    <property type="match status" value="1"/>
</dbReference>
<dbReference type="CDD" id="cd03225">
    <property type="entry name" value="ABC_cobalt_CbiO_domain1"/>
    <property type="match status" value="1"/>
</dbReference>
<comment type="function">
    <text evidence="9">Probably part of an ABC transporter complex. Responsible for energy coupling to the transport system.</text>
</comment>
<dbReference type="SUPFAM" id="SSF52540">
    <property type="entry name" value="P-loop containing nucleoside triphosphate hydrolases"/>
    <property type="match status" value="1"/>
</dbReference>
<name>A0A1B7LBV6_9FIRM</name>
<keyword evidence="7" id="KW-1278">Translocase</keyword>
<dbReference type="AlphaFoldDB" id="A0A1B7LBV6"/>
<dbReference type="FunFam" id="3.40.50.300:FF:000224">
    <property type="entry name" value="Energy-coupling factor transporter ATP-binding protein EcfA"/>
    <property type="match status" value="1"/>
</dbReference>
<evidence type="ECO:0000256" key="8">
    <source>
        <dbReference type="ARBA" id="ARBA00023136"/>
    </source>
</evidence>
<protein>
    <recommendedName>
        <fullName evidence="10">ABC transporter ATP-binding protein</fullName>
    </recommendedName>
</protein>
<dbReference type="NCBIfam" id="TIGR01166">
    <property type="entry name" value="cbiO"/>
    <property type="match status" value="1"/>
</dbReference>
<evidence type="ECO:0000256" key="5">
    <source>
        <dbReference type="ARBA" id="ARBA00022741"/>
    </source>
</evidence>
<evidence type="ECO:0000313" key="12">
    <source>
        <dbReference type="EMBL" id="OAT79953.1"/>
    </source>
</evidence>
<dbReference type="PROSITE" id="PS50893">
    <property type="entry name" value="ABC_TRANSPORTER_2"/>
    <property type="match status" value="1"/>
</dbReference>
<dbReference type="PANTHER" id="PTHR43553">
    <property type="entry name" value="HEAVY METAL TRANSPORTER"/>
    <property type="match status" value="1"/>
</dbReference>
<comment type="function">
    <text evidence="10">Part of an ABC transporter complex. Responsible for energy coupling to the transport system.</text>
</comment>
<evidence type="ECO:0000259" key="11">
    <source>
        <dbReference type="PROSITE" id="PS50893"/>
    </source>
</evidence>
<keyword evidence="13" id="KW-1185">Reference proteome</keyword>
<dbReference type="OrthoDB" id="9784332at2"/>
<dbReference type="InterPro" id="IPR005876">
    <property type="entry name" value="Co_trans_ATP-bd"/>
</dbReference>
<dbReference type="GO" id="GO:0006824">
    <property type="term" value="P:cobalt ion transport"/>
    <property type="evidence" value="ECO:0007669"/>
    <property type="project" value="InterPro"/>
</dbReference>
<dbReference type="InterPro" id="IPR017871">
    <property type="entry name" value="ABC_transporter-like_CS"/>
</dbReference>
<dbReference type="STRING" id="1838280.A6M21_14205"/>
<dbReference type="InterPro" id="IPR003439">
    <property type="entry name" value="ABC_transporter-like_ATP-bd"/>
</dbReference>
<dbReference type="PROSITE" id="PS00211">
    <property type="entry name" value="ABC_TRANSPORTER_1"/>
    <property type="match status" value="1"/>
</dbReference>
<dbReference type="GO" id="GO:0005524">
    <property type="term" value="F:ATP binding"/>
    <property type="evidence" value="ECO:0007669"/>
    <property type="project" value="UniProtKB-UniRule"/>
</dbReference>
<dbReference type="Proteomes" id="UP000078532">
    <property type="component" value="Unassembled WGS sequence"/>
</dbReference>
<keyword evidence="6 10" id="KW-0067">ATP-binding</keyword>
<dbReference type="Gene3D" id="3.40.50.300">
    <property type="entry name" value="P-loop containing nucleotide triphosphate hydrolases"/>
    <property type="match status" value="1"/>
</dbReference>
<dbReference type="InterPro" id="IPR003593">
    <property type="entry name" value="AAA+_ATPase"/>
</dbReference>
<comment type="caution">
    <text evidence="12">The sequence shown here is derived from an EMBL/GenBank/DDBJ whole genome shotgun (WGS) entry which is preliminary data.</text>
</comment>
<comment type="similarity">
    <text evidence="2 10">Belongs to the ABC transporter superfamily.</text>
</comment>
<evidence type="ECO:0000256" key="7">
    <source>
        <dbReference type="ARBA" id="ARBA00022967"/>
    </source>
</evidence>
<dbReference type="GO" id="GO:0042626">
    <property type="term" value="F:ATPase-coupled transmembrane transporter activity"/>
    <property type="evidence" value="ECO:0007669"/>
    <property type="project" value="TreeGrafter"/>
</dbReference>
<evidence type="ECO:0000256" key="2">
    <source>
        <dbReference type="ARBA" id="ARBA00005417"/>
    </source>
</evidence>
<sequence length="308" mass="34347">MPEFILEADTVEFSYPDGTRALQGVFMRIPRGAKVAVLGSNGAGKTTLFLHFNGILRPAGGRVRFDGREVRYDHRSLMQLRKNVGIVFQDPDSQLFSASVFQEISFGPLNLGLPREEVRRRVEEAMQATEITGLKDKPTHLLSYGQKKRVSIADILAMEPAVIICDEPTAWLDPKHAEQVMELFKRINNGGTTVILSTHDVDMAYSWADYIFIMMHGTVIGEGTPEEVFQDGELLFRADLARPRLVETWAQLRNKGLLPADLPLPRSWTELFELVPTRRAPGTGGPAPVYVLDREGTPACAACSARRR</sequence>
<dbReference type="GO" id="GO:0016887">
    <property type="term" value="F:ATP hydrolysis activity"/>
    <property type="evidence" value="ECO:0007669"/>
    <property type="project" value="InterPro"/>
</dbReference>
<dbReference type="RefSeq" id="WP_066670406.1">
    <property type="nucleotide sequence ID" value="NZ_LYVF01000185.1"/>
</dbReference>
<dbReference type="EMBL" id="LYVF01000185">
    <property type="protein sequence ID" value="OAT79953.1"/>
    <property type="molecule type" value="Genomic_DNA"/>
</dbReference>
<keyword evidence="4 10" id="KW-1003">Cell membrane</keyword>
<accession>A0A1B7LBV6</accession>
<evidence type="ECO:0000256" key="4">
    <source>
        <dbReference type="ARBA" id="ARBA00022475"/>
    </source>
</evidence>
<keyword evidence="8 10" id="KW-0472">Membrane</keyword>
<organism evidence="12 13">
    <name type="scientific">Desulfotomaculum copahuensis</name>
    <dbReference type="NCBI Taxonomy" id="1838280"/>
    <lineage>
        <taxon>Bacteria</taxon>
        <taxon>Bacillati</taxon>
        <taxon>Bacillota</taxon>
        <taxon>Clostridia</taxon>
        <taxon>Eubacteriales</taxon>
        <taxon>Desulfotomaculaceae</taxon>
        <taxon>Desulfotomaculum</taxon>
    </lineage>
</organism>
<evidence type="ECO:0000313" key="13">
    <source>
        <dbReference type="Proteomes" id="UP000078532"/>
    </source>
</evidence>
<evidence type="ECO:0000256" key="10">
    <source>
        <dbReference type="RuleBase" id="RU364103"/>
    </source>
</evidence>
<evidence type="ECO:0000256" key="1">
    <source>
        <dbReference type="ARBA" id="ARBA00004202"/>
    </source>
</evidence>
<keyword evidence="5 10" id="KW-0547">Nucleotide-binding</keyword>
<dbReference type="SMART" id="SM00382">
    <property type="entry name" value="AAA"/>
    <property type="match status" value="1"/>
</dbReference>
<keyword evidence="3 10" id="KW-0813">Transport</keyword>